<dbReference type="EMBL" id="WTYP01000001">
    <property type="protein sequence ID" value="MXP45911.1"/>
    <property type="molecule type" value="Genomic_DNA"/>
</dbReference>
<evidence type="ECO:0000313" key="3">
    <source>
        <dbReference type="EMBL" id="MXP45911.1"/>
    </source>
</evidence>
<evidence type="ECO:0000313" key="4">
    <source>
        <dbReference type="Proteomes" id="UP000471435"/>
    </source>
</evidence>
<feature type="transmembrane region" description="Helical" evidence="2">
    <location>
        <begin position="12"/>
        <end position="30"/>
    </location>
</feature>
<accession>A0A6I4UYB1</accession>
<protein>
    <submittedName>
        <fullName evidence="3">Energy transducer TonB</fullName>
    </submittedName>
</protein>
<dbReference type="OrthoDB" id="7161229at2"/>
<sequence>MAAPALRTEEIIALVAAVALHLALVVVMLVRSPAEPVPVPERVTVSLAEDVGLEAMSPQPVPESREAIAPTLSDSSAPEVTETQITPPIPAPRPVATSAPSRPAVSREPRRRPDRPESRPQSRPQPQPRSTPTRSGGSRIGADFLPGSGSSSNTAETRAPAATFGRAEQAALSQAINRQLKPHWRAPQGLETERLVTVLTWRMNRDGSLANTPTVVSQTGITDANRAQAQVHAERAIRAVQLAAPFNLPDEFYDKWSYIRDWRFDRRL</sequence>
<dbReference type="RefSeq" id="WP_160729208.1">
    <property type="nucleotide sequence ID" value="NZ_WTYP01000001.1"/>
</dbReference>
<feature type="compositionally biased region" description="Polar residues" evidence="1">
    <location>
        <begin position="72"/>
        <end position="86"/>
    </location>
</feature>
<keyword evidence="2" id="KW-0812">Transmembrane</keyword>
<keyword evidence="2" id="KW-0472">Membrane</keyword>
<reference evidence="3 4" key="1">
    <citation type="submission" date="2019-12" db="EMBL/GenBank/DDBJ databases">
        <title>Genomic-based taxomic classification of the family Erythrobacteraceae.</title>
        <authorList>
            <person name="Xu L."/>
        </authorList>
    </citation>
    <scope>NUCLEOTIDE SEQUENCE [LARGE SCALE GENOMIC DNA]</scope>
    <source>
        <strain evidence="3 4">SW-109</strain>
    </source>
</reference>
<comment type="caution">
    <text evidence="3">The sequence shown here is derived from an EMBL/GenBank/DDBJ whole genome shotgun (WGS) entry which is preliminary data.</text>
</comment>
<proteinExistence type="predicted"/>
<name>A0A6I4UYB1_9SPHN</name>
<keyword evidence="2" id="KW-1133">Transmembrane helix</keyword>
<dbReference type="AlphaFoldDB" id="A0A6I4UYB1"/>
<gene>
    <name evidence="3" type="ORF">GRI43_00700</name>
</gene>
<dbReference type="Gene3D" id="3.30.1150.10">
    <property type="match status" value="1"/>
</dbReference>
<evidence type="ECO:0000256" key="2">
    <source>
        <dbReference type="SAM" id="Phobius"/>
    </source>
</evidence>
<feature type="region of interest" description="Disordered" evidence="1">
    <location>
        <begin position="55"/>
        <end position="166"/>
    </location>
</feature>
<evidence type="ECO:0000256" key="1">
    <source>
        <dbReference type="SAM" id="MobiDB-lite"/>
    </source>
</evidence>
<dbReference type="Proteomes" id="UP000471435">
    <property type="component" value="Unassembled WGS sequence"/>
</dbReference>
<organism evidence="3 4">
    <name type="scientific">Pontixanthobacter luteolus</name>
    <dbReference type="NCBI Taxonomy" id="295089"/>
    <lineage>
        <taxon>Bacteria</taxon>
        <taxon>Pseudomonadati</taxon>
        <taxon>Pseudomonadota</taxon>
        <taxon>Alphaproteobacteria</taxon>
        <taxon>Sphingomonadales</taxon>
        <taxon>Erythrobacteraceae</taxon>
        <taxon>Pontixanthobacter</taxon>
    </lineage>
</organism>
<keyword evidence="4" id="KW-1185">Reference proteome</keyword>